<evidence type="ECO:0000313" key="5">
    <source>
        <dbReference type="Proteomes" id="UP000549394"/>
    </source>
</evidence>
<dbReference type="Gene3D" id="3.80.10.10">
    <property type="entry name" value="Ribonuclease Inhibitor"/>
    <property type="match status" value="1"/>
</dbReference>
<accession>A0A7I8W010</accession>
<feature type="transmembrane region" description="Helical" evidence="3">
    <location>
        <begin position="265"/>
        <end position="287"/>
    </location>
</feature>
<dbReference type="SMART" id="SM00369">
    <property type="entry name" value="LRR_TYP"/>
    <property type="match status" value="2"/>
</dbReference>
<dbReference type="AlphaFoldDB" id="A0A7I8W010"/>
<gene>
    <name evidence="4" type="ORF">DGYR_LOCUS8240</name>
</gene>
<evidence type="ECO:0000256" key="1">
    <source>
        <dbReference type="ARBA" id="ARBA00022614"/>
    </source>
</evidence>
<keyword evidence="5" id="KW-1185">Reference proteome</keyword>
<dbReference type="EMBL" id="CAJFCJ010000012">
    <property type="protein sequence ID" value="CAD5120105.1"/>
    <property type="molecule type" value="Genomic_DNA"/>
</dbReference>
<keyword evidence="2" id="KW-0677">Repeat</keyword>
<dbReference type="InterPro" id="IPR003591">
    <property type="entry name" value="Leu-rich_rpt_typical-subtyp"/>
</dbReference>
<dbReference type="SUPFAM" id="SSF52058">
    <property type="entry name" value="L domain-like"/>
    <property type="match status" value="1"/>
</dbReference>
<dbReference type="PANTHER" id="PTHR24366">
    <property type="entry name" value="IG(IMMUNOGLOBULIN) AND LRR(LEUCINE RICH REPEAT) DOMAINS"/>
    <property type="match status" value="1"/>
</dbReference>
<dbReference type="Proteomes" id="UP000549394">
    <property type="component" value="Unassembled WGS sequence"/>
</dbReference>
<organism evidence="4 5">
    <name type="scientific">Dimorphilus gyrociliatus</name>
    <dbReference type="NCBI Taxonomy" id="2664684"/>
    <lineage>
        <taxon>Eukaryota</taxon>
        <taxon>Metazoa</taxon>
        <taxon>Spiralia</taxon>
        <taxon>Lophotrochozoa</taxon>
        <taxon>Annelida</taxon>
        <taxon>Polychaeta</taxon>
        <taxon>Polychaeta incertae sedis</taxon>
        <taxon>Dinophilidae</taxon>
        <taxon>Dimorphilus</taxon>
    </lineage>
</organism>
<dbReference type="PROSITE" id="PS51450">
    <property type="entry name" value="LRR"/>
    <property type="match status" value="1"/>
</dbReference>
<reference evidence="4 5" key="1">
    <citation type="submission" date="2020-08" db="EMBL/GenBank/DDBJ databases">
        <authorList>
            <person name="Hejnol A."/>
        </authorList>
    </citation>
    <scope>NUCLEOTIDE SEQUENCE [LARGE SCALE GENOMIC DNA]</scope>
</reference>
<dbReference type="InterPro" id="IPR001611">
    <property type="entry name" value="Leu-rich_rpt"/>
</dbReference>
<keyword evidence="3" id="KW-0812">Transmembrane</keyword>
<dbReference type="PANTHER" id="PTHR24366:SF96">
    <property type="entry name" value="LEUCINE RICH REPEAT CONTAINING 53"/>
    <property type="match status" value="1"/>
</dbReference>
<keyword evidence="1" id="KW-0433">Leucine-rich repeat</keyword>
<evidence type="ECO:0000256" key="2">
    <source>
        <dbReference type="ARBA" id="ARBA00022737"/>
    </source>
</evidence>
<name>A0A7I8W010_9ANNE</name>
<evidence type="ECO:0000256" key="3">
    <source>
        <dbReference type="SAM" id="Phobius"/>
    </source>
</evidence>
<dbReference type="Pfam" id="PF13855">
    <property type="entry name" value="LRR_8"/>
    <property type="match status" value="1"/>
</dbReference>
<protein>
    <submittedName>
        <fullName evidence="4">Uncharacterized protein</fullName>
    </submittedName>
</protein>
<keyword evidence="3" id="KW-0472">Membrane</keyword>
<comment type="caution">
    <text evidence="4">The sequence shown here is derived from an EMBL/GenBank/DDBJ whole genome shotgun (WGS) entry which is preliminary data.</text>
</comment>
<sequence>MKLTMIILFIYIYATFLIVRAALTCNLTKRIDGLIWDLSYCGLKVLTKDFRRYSKNFTHLNISHNYIEIIDRKWIAHFQNVRVLDLSFNRLTRIDMSVFEDLSKLTELYIYSNRLTKVKTIHLESLLILDLSYNKIEKLPWNMFSGSCKLKKINFSHNSIKTISRKNFRFKRSIELNMYNNKLNCHCENYYLNSLFKWSKHTSPFCLKQKKQLFRLSKSELCDKIKTSNKKMKKKEDKVPRYIYSEKVHIHFMPEQDARKYDVKVGIKIALTLLLSMVAMFACLGIGKLKKGRKLQNNEGQEKENTL</sequence>
<proteinExistence type="predicted"/>
<dbReference type="OrthoDB" id="6287768at2759"/>
<dbReference type="InterPro" id="IPR032675">
    <property type="entry name" value="LRR_dom_sf"/>
</dbReference>
<keyword evidence="3" id="KW-1133">Transmembrane helix</keyword>
<evidence type="ECO:0000313" key="4">
    <source>
        <dbReference type="EMBL" id="CAD5120105.1"/>
    </source>
</evidence>